<feature type="region of interest" description="Disordered" evidence="1">
    <location>
        <begin position="26"/>
        <end position="47"/>
    </location>
</feature>
<name>A0A165Y9D6_9AGAM</name>
<keyword evidence="2" id="KW-0732">Signal</keyword>
<dbReference type="AlphaFoldDB" id="A0A165Y9D6"/>
<dbReference type="Proteomes" id="UP000076798">
    <property type="component" value="Unassembled WGS sequence"/>
</dbReference>
<proteinExistence type="predicted"/>
<protein>
    <submittedName>
        <fullName evidence="3">Uncharacterized protein</fullName>
    </submittedName>
</protein>
<evidence type="ECO:0000256" key="2">
    <source>
        <dbReference type="SAM" id="SignalP"/>
    </source>
</evidence>
<organism evidence="3 4">
    <name type="scientific">Sistotremastrum suecicum HHB10207 ss-3</name>
    <dbReference type="NCBI Taxonomy" id="1314776"/>
    <lineage>
        <taxon>Eukaryota</taxon>
        <taxon>Fungi</taxon>
        <taxon>Dikarya</taxon>
        <taxon>Basidiomycota</taxon>
        <taxon>Agaricomycotina</taxon>
        <taxon>Agaricomycetes</taxon>
        <taxon>Sistotremastrales</taxon>
        <taxon>Sistotremastraceae</taxon>
        <taxon>Sistotremastrum</taxon>
    </lineage>
</organism>
<reference evidence="3 4" key="1">
    <citation type="journal article" date="2016" name="Mol. Biol. Evol.">
        <title>Comparative Genomics of Early-Diverging Mushroom-Forming Fungi Provides Insights into the Origins of Lignocellulose Decay Capabilities.</title>
        <authorList>
            <person name="Nagy L.G."/>
            <person name="Riley R."/>
            <person name="Tritt A."/>
            <person name="Adam C."/>
            <person name="Daum C."/>
            <person name="Floudas D."/>
            <person name="Sun H."/>
            <person name="Yadav J.S."/>
            <person name="Pangilinan J."/>
            <person name="Larsson K.H."/>
            <person name="Matsuura K."/>
            <person name="Barry K."/>
            <person name="Labutti K."/>
            <person name="Kuo R."/>
            <person name="Ohm R.A."/>
            <person name="Bhattacharya S.S."/>
            <person name="Shirouzu T."/>
            <person name="Yoshinaga Y."/>
            <person name="Martin F.M."/>
            <person name="Grigoriev I.V."/>
            <person name="Hibbett D.S."/>
        </authorList>
    </citation>
    <scope>NUCLEOTIDE SEQUENCE [LARGE SCALE GENOMIC DNA]</scope>
    <source>
        <strain evidence="3 4">HHB10207 ss-3</strain>
    </source>
</reference>
<gene>
    <name evidence="3" type="ORF">SISSUDRAFT_453303</name>
</gene>
<feature type="signal peptide" evidence="2">
    <location>
        <begin position="1"/>
        <end position="28"/>
    </location>
</feature>
<evidence type="ECO:0000313" key="3">
    <source>
        <dbReference type="EMBL" id="KZT33015.1"/>
    </source>
</evidence>
<keyword evidence="4" id="KW-1185">Reference proteome</keyword>
<feature type="chain" id="PRO_5007869227" evidence="2">
    <location>
        <begin position="29"/>
        <end position="166"/>
    </location>
</feature>
<evidence type="ECO:0000256" key="1">
    <source>
        <dbReference type="SAM" id="MobiDB-lite"/>
    </source>
</evidence>
<sequence length="166" mass="17760">MRFSTTVIYSTFILQAIVFATPLPASQSKSSCDEQRPACLEDTSSQDTYAVQRPHRRNGVDRDSVFRLGSVAVSQAAAISGFEVSSTHTAATTTSVEPSRTQNSILQSASAGGQDPGSALADDAEREKLLEHIIDRGLLSGDHDNNGSDRDHSLWTGLLSDVEGHV</sequence>
<dbReference type="EMBL" id="KV428274">
    <property type="protein sequence ID" value="KZT33015.1"/>
    <property type="molecule type" value="Genomic_DNA"/>
</dbReference>
<evidence type="ECO:0000313" key="4">
    <source>
        <dbReference type="Proteomes" id="UP000076798"/>
    </source>
</evidence>
<accession>A0A165Y9D6</accession>